<accession>A0A0H4VM64</accession>
<gene>
    <name evidence="1" type="ORF">TH63_13530</name>
</gene>
<sequence length="141" mass="15876">MVAQVLKENPDLKTFTVNNKPLTKDKPWNSISFFTEATFCKLSAKAIDQLKVRIDDLGIHKPTETLSENQQPARLAHPKAYEPWTEKETEYLAKALSYTNDLQVLSSCFQRTESSLSSMGKKLIYEGKAAIDPEAQALNNI</sequence>
<dbReference type="Proteomes" id="UP000036458">
    <property type="component" value="Chromosome"/>
</dbReference>
<protein>
    <submittedName>
        <fullName evidence="1">Uncharacterized protein</fullName>
    </submittedName>
</protein>
<dbReference type="KEGG" id="ruf:TH63_13530"/>
<reference evidence="1 2" key="1">
    <citation type="submission" date="2015-01" db="EMBL/GenBank/DDBJ databases">
        <title>Rufibacter sp./DG31D/ whole genome sequencing.</title>
        <authorList>
            <person name="Kim M.K."/>
            <person name="Srinivasan S."/>
            <person name="Lee J.-J."/>
        </authorList>
    </citation>
    <scope>NUCLEOTIDE SEQUENCE [LARGE SCALE GENOMIC DNA]</scope>
    <source>
        <strain evidence="1 2">DG31D</strain>
    </source>
</reference>
<dbReference type="AlphaFoldDB" id="A0A0H4VM64"/>
<proteinExistence type="predicted"/>
<organism evidence="1 2">
    <name type="scientific">Rufibacter radiotolerans</name>
    <dbReference type="NCBI Taxonomy" id="1379910"/>
    <lineage>
        <taxon>Bacteria</taxon>
        <taxon>Pseudomonadati</taxon>
        <taxon>Bacteroidota</taxon>
        <taxon>Cytophagia</taxon>
        <taxon>Cytophagales</taxon>
        <taxon>Hymenobacteraceae</taxon>
        <taxon>Rufibacter</taxon>
    </lineage>
</organism>
<evidence type="ECO:0000313" key="1">
    <source>
        <dbReference type="EMBL" id="AKQ46413.1"/>
    </source>
</evidence>
<name>A0A0H4VM64_9BACT</name>
<keyword evidence="2" id="KW-1185">Reference proteome</keyword>
<evidence type="ECO:0000313" key="2">
    <source>
        <dbReference type="Proteomes" id="UP000036458"/>
    </source>
</evidence>
<dbReference type="PATRIC" id="fig|1379910.4.peg.2937"/>
<dbReference type="EMBL" id="CP010777">
    <property type="protein sequence ID" value="AKQ46413.1"/>
    <property type="molecule type" value="Genomic_DNA"/>
</dbReference>